<evidence type="ECO:0000313" key="3">
    <source>
        <dbReference type="Proteomes" id="UP000001194"/>
    </source>
</evidence>
<dbReference type="Gene3D" id="2.170.150.40">
    <property type="entry name" value="Domain of unknown function (DUF427)"/>
    <property type="match status" value="1"/>
</dbReference>
<keyword evidence="3" id="KW-1185">Reference proteome</keyword>
<organism evidence="3">
    <name type="scientific">Laccaria bicolor (strain S238N-H82 / ATCC MYA-4686)</name>
    <name type="common">Bicoloured deceiver</name>
    <name type="synonym">Laccaria laccata var. bicolor</name>
    <dbReference type="NCBI Taxonomy" id="486041"/>
    <lineage>
        <taxon>Eukaryota</taxon>
        <taxon>Fungi</taxon>
        <taxon>Dikarya</taxon>
        <taxon>Basidiomycota</taxon>
        <taxon>Agaricomycotina</taxon>
        <taxon>Agaricomycetes</taxon>
        <taxon>Agaricomycetidae</taxon>
        <taxon>Agaricales</taxon>
        <taxon>Agaricineae</taxon>
        <taxon>Hydnangiaceae</taxon>
        <taxon>Laccaria</taxon>
    </lineage>
</organism>
<dbReference type="PANTHER" id="PTHR34310:SF9">
    <property type="entry name" value="BLR5716 PROTEIN"/>
    <property type="match status" value="1"/>
</dbReference>
<dbReference type="AlphaFoldDB" id="B0E512"/>
<dbReference type="Pfam" id="PF04248">
    <property type="entry name" value="NTP_transf_9"/>
    <property type="match status" value="1"/>
</dbReference>
<dbReference type="OrthoDB" id="18996at2759"/>
<reference evidence="2 3" key="1">
    <citation type="journal article" date="2008" name="Nature">
        <title>The genome of Laccaria bicolor provides insights into mycorrhizal symbiosis.</title>
        <authorList>
            <person name="Martin F."/>
            <person name="Aerts A."/>
            <person name="Ahren D."/>
            <person name="Brun A."/>
            <person name="Danchin E.G.J."/>
            <person name="Duchaussoy F."/>
            <person name="Gibon J."/>
            <person name="Kohler A."/>
            <person name="Lindquist E."/>
            <person name="Pereda V."/>
            <person name="Salamov A."/>
            <person name="Shapiro H.J."/>
            <person name="Wuyts J."/>
            <person name="Blaudez D."/>
            <person name="Buee M."/>
            <person name="Brokstein P."/>
            <person name="Canbaeck B."/>
            <person name="Cohen D."/>
            <person name="Courty P.E."/>
            <person name="Coutinho P.M."/>
            <person name="Delaruelle C."/>
            <person name="Detter J.C."/>
            <person name="Deveau A."/>
            <person name="DiFazio S."/>
            <person name="Duplessis S."/>
            <person name="Fraissinet-Tachet L."/>
            <person name="Lucic E."/>
            <person name="Frey-Klett P."/>
            <person name="Fourrey C."/>
            <person name="Feussner I."/>
            <person name="Gay G."/>
            <person name="Grimwood J."/>
            <person name="Hoegger P.J."/>
            <person name="Jain P."/>
            <person name="Kilaru S."/>
            <person name="Labbe J."/>
            <person name="Lin Y.C."/>
            <person name="Legue V."/>
            <person name="Le Tacon F."/>
            <person name="Marmeisse R."/>
            <person name="Melayah D."/>
            <person name="Montanini B."/>
            <person name="Muratet M."/>
            <person name="Nehls U."/>
            <person name="Niculita-Hirzel H."/>
            <person name="Oudot-Le Secq M.P."/>
            <person name="Peter M."/>
            <person name="Quesneville H."/>
            <person name="Rajashekar B."/>
            <person name="Reich M."/>
            <person name="Rouhier N."/>
            <person name="Schmutz J."/>
            <person name="Yin T."/>
            <person name="Chalot M."/>
            <person name="Henrissat B."/>
            <person name="Kuees U."/>
            <person name="Lucas S."/>
            <person name="Van de Peer Y."/>
            <person name="Podila G.K."/>
            <person name="Polle A."/>
            <person name="Pukkila P.J."/>
            <person name="Richardson P.M."/>
            <person name="Rouze P."/>
            <person name="Sanders I.R."/>
            <person name="Stajich J.E."/>
            <person name="Tunlid A."/>
            <person name="Tuskan G."/>
            <person name="Grigoriev I.V."/>
        </authorList>
    </citation>
    <scope>NUCLEOTIDE SEQUENCE [LARGE SCALE GENOMIC DNA]</scope>
    <source>
        <strain evidence="3">S238N-H82 / ATCC MYA-4686</strain>
    </source>
</reference>
<sequence length="240" mass="27874">MPFFPSLPHIEDCAKRIRVYISGVCIVDTRKAKLVWLQPNYPIYFFDEQCLPNWYLEVSDVTDELAIYNVGVSVKGRKALTRYFTNELSGLFTIAFDKMDAWFEEDEQIFVHPKDPYKRVDILQSSRHVRIEVNGLEIANTRAPHLLFETGLPVRMYIPKTDCGMDLWEPSDTTTACPYKGEAKYYDIVLSSGETIKDAIWWYPTTTLECASIRGFVAFYDEKVDVWIDGEKQERPSKRP</sequence>
<feature type="domain" description="DUF427" evidence="1">
    <location>
        <begin position="129"/>
        <end position="222"/>
    </location>
</feature>
<dbReference type="PANTHER" id="PTHR34310">
    <property type="entry name" value="DUF427 DOMAIN PROTEIN (AFU_ORTHOLOGUE AFUA_3G02220)"/>
    <property type="match status" value="1"/>
</dbReference>
<dbReference type="InterPro" id="IPR038694">
    <property type="entry name" value="DUF427_sf"/>
</dbReference>
<protein>
    <submittedName>
        <fullName evidence="2">Predicted protein</fullName>
    </submittedName>
</protein>
<name>B0E512_LACBS</name>
<dbReference type="Proteomes" id="UP000001194">
    <property type="component" value="Unassembled WGS sequence"/>
</dbReference>
<proteinExistence type="predicted"/>
<accession>B0E512</accession>
<dbReference type="InterPro" id="IPR007361">
    <property type="entry name" value="DUF427"/>
</dbReference>
<dbReference type="KEGG" id="lbc:LACBIDRAFT_336300"/>
<dbReference type="InParanoid" id="B0E512"/>
<gene>
    <name evidence="2" type="ORF">LACBIDRAFT_336300</name>
</gene>
<dbReference type="HOGENOM" id="CLU_059611_0_0_1"/>
<dbReference type="GeneID" id="6086937"/>
<dbReference type="RefSeq" id="XP_001891280.1">
    <property type="nucleotide sequence ID" value="XM_001891245.1"/>
</dbReference>
<dbReference type="EMBL" id="DS547601">
    <property type="protein sequence ID" value="EDQ98068.1"/>
    <property type="molecule type" value="Genomic_DNA"/>
</dbReference>
<evidence type="ECO:0000259" key="1">
    <source>
        <dbReference type="Pfam" id="PF04248"/>
    </source>
</evidence>
<dbReference type="STRING" id="486041.B0E512"/>
<evidence type="ECO:0000313" key="2">
    <source>
        <dbReference type="EMBL" id="EDQ98068.1"/>
    </source>
</evidence>